<dbReference type="AlphaFoldDB" id="A0A5B7FWY8"/>
<dbReference type="Proteomes" id="UP000324222">
    <property type="component" value="Unassembled WGS sequence"/>
</dbReference>
<gene>
    <name evidence="1" type="ORF">E2C01_043531</name>
</gene>
<proteinExistence type="predicted"/>
<comment type="caution">
    <text evidence="1">The sequence shown here is derived from an EMBL/GenBank/DDBJ whole genome shotgun (WGS) entry which is preliminary data.</text>
</comment>
<name>A0A5B7FWY8_PORTR</name>
<keyword evidence="2" id="KW-1185">Reference proteome</keyword>
<organism evidence="1 2">
    <name type="scientific">Portunus trituberculatus</name>
    <name type="common">Swimming crab</name>
    <name type="synonym">Neptunus trituberculatus</name>
    <dbReference type="NCBI Taxonomy" id="210409"/>
    <lineage>
        <taxon>Eukaryota</taxon>
        <taxon>Metazoa</taxon>
        <taxon>Ecdysozoa</taxon>
        <taxon>Arthropoda</taxon>
        <taxon>Crustacea</taxon>
        <taxon>Multicrustacea</taxon>
        <taxon>Malacostraca</taxon>
        <taxon>Eumalacostraca</taxon>
        <taxon>Eucarida</taxon>
        <taxon>Decapoda</taxon>
        <taxon>Pleocyemata</taxon>
        <taxon>Brachyura</taxon>
        <taxon>Eubrachyura</taxon>
        <taxon>Portunoidea</taxon>
        <taxon>Portunidae</taxon>
        <taxon>Portuninae</taxon>
        <taxon>Portunus</taxon>
    </lineage>
</organism>
<evidence type="ECO:0000313" key="1">
    <source>
        <dbReference type="EMBL" id="MPC49719.1"/>
    </source>
</evidence>
<dbReference type="EMBL" id="VSRR010009055">
    <property type="protein sequence ID" value="MPC49719.1"/>
    <property type="molecule type" value="Genomic_DNA"/>
</dbReference>
<sequence>MLSYMAGVTQQDARSSSEVAEMCGVKDLSVELRKRRLRWFGHMRRVAGRVLNEVEEVRVGGRQLVRWPKKRWRECVTGYEFVVNRRTYGTRSPVVESIHCLSNPTLKGKMQTLNENDDDDDNDVFYCSFQSTSFLCISYSYYPTQSYINTVEP</sequence>
<evidence type="ECO:0000313" key="2">
    <source>
        <dbReference type="Proteomes" id="UP000324222"/>
    </source>
</evidence>
<accession>A0A5B7FWY8</accession>
<reference evidence="1 2" key="1">
    <citation type="submission" date="2019-05" db="EMBL/GenBank/DDBJ databases">
        <title>Another draft genome of Portunus trituberculatus and its Hox gene families provides insights of decapod evolution.</title>
        <authorList>
            <person name="Jeong J.-H."/>
            <person name="Song I."/>
            <person name="Kim S."/>
            <person name="Choi T."/>
            <person name="Kim D."/>
            <person name="Ryu S."/>
            <person name="Kim W."/>
        </authorList>
    </citation>
    <scope>NUCLEOTIDE SEQUENCE [LARGE SCALE GENOMIC DNA]</scope>
    <source>
        <tissue evidence="1">Muscle</tissue>
    </source>
</reference>
<protein>
    <submittedName>
        <fullName evidence="1">Uncharacterized protein</fullName>
    </submittedName>
</protein>